<dbReference type="PANTHER" id="PTHR43798:SF33">
    <property type="entry name" value="HYDROLASE, PUTATIVE (AFU_ORTHOLOGUE AFUA_2G14860)-RELATED"/>
    <property type="match status" value="1"/>
</dbReference>
<dbReference type="InterPro" id="IPR000073">
    <property type="entry name" value="AB_hydrolase_1"/>
</dbReference>
<protein>
    <submittedName>
        <fullName evidence="2">Alpha/beta hydrolase</fullName>
    </submittedName>
</protein>
<accession>A0ABZ2QFJ5</accession>
<feature type="domain" description="AB hydrolase-1" evidence="1">
    <location>
        <begin position="47"/>
        <end position="272"/>
    </location>
</feature>
<dbReference type="RefSeq" id="WP_399144693.1">
    <property type="nucleotide sequence ID" value="NZ_CP147982.1"/>
</dbReference>
<dbReference type="InterPro" id="IPR029058">
    <property type="entry name" value="AB_hydrolase_fold"/>
</dbReference>
<dbReference type="EMBL" id="CP147982">
    <property type="protein sequence ID" value="WXK75281.1"/>
    <property type="molecule type" value="Genomic_DNA"/>
</dbReference>
<dbReference type="PANTHER" id="PTHR43798">
    <property type="entry name" value="MONOACYLGLYCEROL LIPASE"/>
    <property type="match status" value="1"/>
</dbReference>
<sequence length="279" mass="30390">MGDEAEFFAAYDAALRRWPVAVRSVDVPSAYGTTRVQVCGPENGTPLVLLPGGGTTSMVWFANVEELARTHRVYAVDLMGDVGRSVHDGAPLRGAGDLMAWLDGVYEALGLSEAQLCGHSYGAWIALNYALHAPHRVDRLALLEPTGCFAPPSPRYLLRAAPLLLRRTAERERAFRHWETGGASEDPRWEAFLDSTASARRSKVVVMRRPGAAELRACTVTTLVLVAGRSRAHDVRRVAVGARRLLPQVAVATVPDASHHSVPTERPAELNRVLRDFLG</sequence>
<dbReference type="InterPro" id="IPR050266">
    <property type="entry name" value="AB_hydrolase_sf"/>
</dbReference>
<dbReference type="Proteomes" id="UP001626628">
    <property type="component" value="Chromosome"/>
</dbReference>
<dbReference type="PRINTS" id="PR00111">
    <property type="entry name" value="ABHYDROLASE"/>
</dbReference>
<dbReference type="SUPFAM" id="SSF53474">
    <property type="entry name" value="alpha/beta-Hydrolases"/>
    <property type="match status" value="1"/>
</dbReference>
<evidence type="ECO:0000313" key="2">
    <source>
        <dbReference type="EMBL" id="WXK75281.1"/>
    </source>
</evidence>
<dbReference type="Pfam" id="PF12697">
    <property type="entry name" value="Abhydrolase_6"/>
    <property type="match status" value="1"/>
</dbReference>
<dbReference type="Gene3D" id="3.40.50.1820">
    <property type="entry name" value="alpha/beta hydrolase"/>
    <property type="match status" value="1"/>
</dbReference>
<evidence type="ECO:0000259" key="1">
    <source>
        <dbReference type="Pfam" id="PF12697"/>
    </source>
</evidence>
<gene>
    <name evidence="2" type="ORF">WAB15_04435</name>
</gene>
<reference evidence="2 3" key="1">
    <citation type="submission" date="2024-03" db="EMBL/GenBank/DDBJ databases">
        <title>The complete genome of Streptomyces sirii sp.nov.</title>
        <authorList>
            <person name="Zakalyukina Y.V."/>
            <person name="Belik A.R."/>
            <person name="Biryukov M.V."/>
            <person name="Baturina O.A."/>
            <person name="Kabilov M.R."/>
        </authorList>
    </citation>
    <scope>NUCLEOTIDE SEQUENCE [LARGE SCALE GENOMIC DNA]</scope>
    <source>
        <strain evidence="2 3">BP-8</strain>
    </source>
</reference>
<name>A0ABZ2QFJ5_9ACTN</name>
<evidence type="ECO:0000313" key="3">
    <source>
        <dbReference type="Proteomes" id="UP001626628"/>
    </source>
</evidence>
<proteinExistence type="predicted"/>
<keyword evidence="3" id="KW-1185">Reference proteome</keyword>
<dbReference type="GO" id="GO:0016787">
    <property type="term" value="F:hydrolase activity"/>
    <property type="evidence" value="ECO:0007669"/>
    <property type="project" value="UniProtKB-KW"/>
</dbReference>
<organism evidence="2 3">
    <name type="scientific">Streptomyces sirii</name>
    <dbReference type="NCBI Taxonomy" id="3127701"/>
    <lineage>
        <taxon>Bacteria</taxon>
        <taxon>Bacillati</taxon>
        <taxon>Actinomycetota</taxon>
        <taxon>Actinomycetes</taxon>
        <taxon>Kitasatosporales</taxon>
        <taxon>Streptomycetaceae</taxon>
        <taxon>Streptomyces</taxon>
    </lineage>
</organism>
<keyword evidence="2" id="KW-0378">Hydrolase</keyword>